<dbReference type="InterPro" id="IPR002481">
    <property type="entry name" value="FUR"/>
</dbReference>
<evidence type="ECO:0000256" key="9">
    <source>
        <dbReference type="ARBA" id="ARBA00023125"/>
    </source>
</evidence>
<organism evidence="13 14">
    <name type="scientific">Arthrobacter rhombi</name>
    <dbReference type="NCBI Taxonomy" id="71253"/>
    <lineage>
        <taxon>Bacteria</taxon>
        <taxon>Bacillati</taxon>
        <taxon>Actinomycetota</taxon>
        <taxon>Actinomycetes</taxon>
        <taxon>Micrococcales</taxon>
        <taxon>Micrococcaceae</taxon>
        <taxon>Arthrobacter</taxon>
    </lineage>
</organism>
<feature type="binding site" evidence="12">
    <location>
        <position position="125"/>
    </location>
    <ligand>
        <name>Fe cation</name>
        <dbReference type="ChEBI" id="CHEBI:24875"/>
    </ligand>
</feature>
<keyword evidence="14" id="KW-1185">Reference proteome</keyword>
<keyword evidence="8" id="KW-0805">Transcription regulation</keyword>
<feature type="binding site" evidence="11">
    <location>
        <position position="133"/>
    </location>
    <ligand>
        <name>Zn(2+)</name>
        <dbReference type="ChEBI" id="CHEBI:29105"/>
    </ligand>
</feature>
<accession>A0A1R4GD76</accession>
<feature type="binding site" evidence="11">
    <location>
        <position position="93"/>
    </location>
    <ligand>
        <name>Zn(2+)</name>
        <dbReference type="ChEBI" id="CHEBI:29105"/>
    </ligand>
</feature>
<dbReference type="GO" id="GO:1900376">
    <property type="term" value="P:regulation of secondary metabolite biosynthetic process"/>
    <property type="evidence" value="ECO:0007669"/>
    <property type="project" value="TreeGrafter"/>
</dbReference>
<evidence type="ECO:0000256" key="2">
    <source>
        <dbReference type="ARBA" id="ARBA00007957"/>
    </source>
</evidence>
<dbReference type="PANTHER" id="PTHR33202:SF2">
    <property type="entry name" value="FERRIC UPTAKE REGULATION PROTEIN"/>
    <property type="match status" value="1"/>
</dbReference>
<dbReference type="GO" id="GO:0005829">
    <property type="term" value="C:cytosol"/>
    <property type="evidence" value="ECO:0007669"/>
    <property type="project" value="TreeGrafter"/>
</dbReference>
<evidence type="ECO:0000256" key="12">
    <source>
        <dbReference type="PIRSR" id="PIRSR602481-2"/>
    </source>
</evidence>
<dbReference type="CDD" id="cd07153">
    <property type="entry name" value="Fur_like"/>
    <property type="match status" value="1"/>
</dbReference>
<evidence type="ECO:0000313" key="13">
    <source>
        <dbReference type="EMBL" id="SJM65935.1"/>
    </source>
</evidence>
<dbReference type="InterPro" id="IPR036388">
    <property type="entry name" value="WH-like_DNA-bd_sf"/>
</dbReference>
<comment type="cofactor">
    <cofactor evidence="12">
        <name>Mn(2+)</name>
        <dbReference type="ChEBI" id="CHEBI:29035"/>
    </cofactor>
    <cofactor evidence="12">
        <name>Fe(2+)</name>
        <dbReference type="ChEBI" id="CHEBI:29033"/>
    </cofactor>
    <text evidence="12">Binds 1 Mn(2+) or Fe(2+) ion per subunit.</text>
</comment>
<evidence type="ECO:0000313" key="14">
    <source>
        <dbReference type="Proteomes" id="UP000195913"/>
    </source>
</evidence>
<name>A0A1R4GD76_9MICC</name>
<sequence length="146" mass="16245">MSEKVVPQRGREQRVTKQRLAVEAAMGRLEDFVSAQELHRLLQDQGDKVSLATVYRILQSMAEDGLLDVVRSGEGEAAYRRCEAETHHHHLVCRTCGKGVEVQAPAVETWAARVAAEHGFTEASHTVEIYGYCPECTLNRQGAERA</sequence>
<proteinExistence type="inferred from homology"/>
<dbReference type="SUPFAM" id="SSF46785">
    <property type="entry name" value="Winged helix' DNA-binding domain"/>
    <property type="match status" value="1"/>
</dbReference>
<dbReference type="EMBL" id="FUHW01000033">
    <property type="protein sequence ID" value="SJM65935.1"/>
    <property type="molecule type" value="Genomic_DNA"/>
</dbReference>
<evidence type="ECO:0000256" key="11">
    <source>
        <dbReference type="PIRSR" id="PIRSR602481-1"/>
    </source>
</evidence>
<dbReference type="Gene3D" id="1.10.10.10">
    <property type="entry name" value="Winged helix-like DNA-binding domain superfamily/Winged helix DNA-binding domain"/>
    <property type="match status" value="1"/>
</dbReference>
<dbReference type="InterPro" id="IPR043135">
    <property type="entry name" value="Fur_C"/>
</dbReference>
<evidence type="ECO:0000256" key="1">
    <source>
        <dbReference type="ARBA" id="ARBA00004496"/>
    </source>
</evidence>
<evidence type="ECO:0000256" key="4">
    <source>
        <dbReference type="ARBA" id="ARBA00022490"/>
    </source>
</evidence>
<evidence type="ECO:0000256" key="3">
    <source>
        <dbReference type="ARBA" id="ARBA00011738"/>
    </source>
</evidence>
<dbReference type="GO" id="GO:0008270">
    <property type="term" value="F:zinc ion binding"/>
    <property type="evidence" value="ECO:0007669"/>
    <property type="project" value="TreeGrafter"/>
</dbReference>
<dbReference type="Gene3D" id="3.30.1490.190">
    <property type="match status" value="1"/>
</dbReference>
<keyword evidence="4" id="KW-0963">Cytoplasm</keyword>
<feature type="binding site" evidence="11">
    <location>
        <position position="136"/>
    </location>
    <ligand>
        <name>Zn(2+)</name>
        <dbReference type="ChEBI" id="CHEBI:29105"/>
    </ligand>
</feature>
<comment type="similarity">
    <text evidence="2">Belongs to the Fur family.</text>
</comment>
<keyword evidence="12" id="KW-0408">Iron</keyword>
<dbReference type="Proteomes" id="UP000195913">
    <property type="component" value="Unassembled WGS sequence"/>
</dbReference>
<evidence type="ECO:0000256" key="8">
    <source>
        <dbReference type="ARBA" id="ARBA00023015"/>
    </source>
</evidence>
<comment type="subcellular location">
    <subcellularLocation>
        <location evidence="1">Cytoplasm</location>
    </subcellularLocation>
</comment>
<keyword evidence="5" id="KW-0678">Repressor</keyword>
<dbReference type="RefSeq" id="WP_086998822.1">
    <property type="nucleotide sequence ID" value="NZ_FUHW01000033.1"/>
</dbReference>
<keyword evidence="10" id="KW-0804">Transcription</keyword>
<keyword evidence="7 11" id="KW-0862">Zinc</keyword>
<comment type="subunit">
    <text evidence="3">Homodimer.</text>
</comment>
<dbReference type="InterPro" id="IPR036390">
    <property type="entry name" value="WH_DNA-bd_sf"/>
</dbReference>
<dbReference type="PANTHER" id="PTHR33202">
    <property type="entry name" value="ZINC UPTAKE REGULATION PROTEIN"/>
    <property type="match status" value="1"/>
</dbReference>
<protein>
    <submittedName>
        <fullName evidence="13">Zinc uptake regulation protein ZUR</fullName>
    </submittedName>
</protein>
<dbReference type="Pfam" id="PF01475">
    <property type="entry name" value="FUR"/>
    <property type="match status" value="1"/>
</dbReference>
<dbReference type="GO" id="GO:0000976">
    <property type="term" value="F:transcription cis-regulatory region binding"/>
    <property type="evidence" value="ECO:0007669"/>
    <property type="project" value="TreeGrafter"/>
</dbReference>
<feature type="binding site" evidence="12">
    <location>
        <position position="108"/>
    </location>
    <ligand>
        <name>Fe cation</name>
        <dbReference type="ChEBI" id="CHEBI:24875"/>
    </ligand>
</feature>
<evidence type="ECO:0000256" key="7">
    <source>
        <dbReference type="ARBA" id="ARBA00022833"/>
    </source>
</evidence>
<dbReference type="GO" id="GO:0003700">
    <property type="term" value="F:DNA-binding transcription factor activity"/>
    <property type="evidence" value="ECO:0007669"/>
    <property type="project" value="InterPro"/>
</dbReference>
<evidence type="ECO:0000256" key="10">
    <source>
        <dbReference type="ARBA" id="ARBA00023163"/>
    </source>
</evidence>
<gene>
    <name evidence="13" type="ORF">FM101_09535</name>
</gene>
<reference evidence="13 14" key="1">
    <citation type="submission" date="2017-02" db="EMBL/GenBank/DDBJ databases">
        <authorList>
            <person name="Peterson S.W."/>
        </authorList>
    </citation>
    <scope>NUCLEOTIDE SEQUENCE [LARGE SCALE GENOMIC DNA]</scope>
    <source>
        <strain evidence="13 14">B Ar 00.02</strain>
    </source>
</reference>
<keyword evidence="9" id="KW-0238">DNA-binding</keyword>
<dbReference type="GO" id="GO:0045892">
    <property type="term" value="P:negative regulation of DNA-templated transcription"/>
    <property type="evidence" value="ECO:0007669"/>
    <property type="project" value="TreeGrafter"/>
</dbReference>
<feature type="binding site" evidence="11">
    <location>
        <position position="96"/>
    </location>
    <ligand>
        <name>Zn(2+)</name>
        <dbReference type="ChEBI" id="CHEBI:29105"/>
    </ligand>
</feature>
<feature type="binding site" evidence="12">
    <location>
        <position position="87"/>
    </location>
    <ligand>
        <name>Fe cation</name>
        <dbReference type="ChEBI" id="CHEBI:24875"/>
    </ligand>
</feature>
<dbReference type="AlphaFoldDB" id="A0A1R4GD76"/>
<keyword evidence="6 11" id="KW-0479">Metal-binding</keyword>
<comment type="cofactor">
    <cofactor evidence="11">
        <name>Zn(2+)</name>
        <dbReference type="ChEBI" id="CHEBI:29105"/>
    </cofactor>
    <text evidence="11">Binds 1 zinc ion per subunit.</text>
</comment>
<evidence type="ECO:0000256" key="6">
    <source>
        <dbReference type="ARBA" id="ARBA00022723"/>
    </source>
</evidence>
<evidence type="ECO:0000256" key="5">
    <source>
        <dbReference type="ARBA" id="ARBA00022491"/>
    </source>
</evidence>